<dbReference type="Proteomes" id="UP000008037">
    <property type="component" value="Chromosome"/>
</dbReference>
<dbReference type="BioCyc" id="CNIT1237085:G1324-2216-MONOMER"/>
<dbReference type="STRING" id="1237085.Ngar_c22180"/>
<dbReference type="HOGENOM" id="CLU_2565858_0_0_2"/>
<accession>K0IJ68</accession>
<dbReference type="InterPro" id="IPR023753">
    <property type="entry name" value="FAD/NAD-binding_dom"/>
</dbReference>
<dbReference type="Pfam" id="PF07992">
    <property type="entry name" value="Pyr_redox_2"/>
    <property type="match status" value="1"/>
</dbReference>
<dbReference type="InParanoid" id="K0IJ68"/>
<sequence length="81" mass="8397">MENAGIKTRKDGVVIVNSEMRTSAEHIWAGGDVVGEPMLETLAAKAGATAAENALVGSHKKTGLLTVPSAIFTSPRLPLLV</sequence>
<dbReference type="PANTHER" id="PTHR43014">
    <property type="entry name" value="MERCURIC REDUCTASE"/>
    <property type="match status" value="1"/>
</dbReference>
<organism evidence="2 3">
    <name type="scientific">Nitrososphaera gargensis (strain Ga9.2)</name>
    <dbReference type="NCBI Taxonomy" id="1237085"/>
    <lineage>
        <taxon>Archaea</taxon>
        <taxon>Nitrososphaerota</taxon>
        <taxon>Nitrososphaeria</taxon>
        <taxon>Nitrososphaerales</taxon>
        <taxon>Nitrososphaeraceae</taxon>
        <taxon>Nitrososphaera</taxon>
    </lineage>
</organism>
<evidence type="ECO:0000259" key="1">
    <source>
        <dbReference type="Pfam" id="PF07992"/>
    </source>
</evidence>
<dbReference type="GO" id="GO:0050660">
    <property type="term" value="F:flavin adenine dinucleotide binding"/>
    <property type="evidence" value="ECO:0007669"/>
    <property type="project" value="TreeGrafter"/>
</dbReference>
<dbReference type="EMBL" id="CP002408">
    <property type="protein sequence ID" value="AFU59148.1"/>
    <property type="molecule type" value="Genomic_DNA"/>
</dbReference>
<dbReference type="GO" id="GO:0003955">
    <property type="term" value="F:NAD(P)H dehydrogenase (quinone) activity"/>
    <property type="evidence" value="ECO:0007669"/>
    <property type="project" value="TreeGrafter"/>
</dbReference>
<dbReference type="InterPro" id="IPR036188">
    <property type="entry name" value="FAD/NAD-bd_sf"/>
</dbReference>
<evidence type="ECO:0000313" key="3">
    <source>
        <dbReference type="Proteomes" id="UP000008037"/>
    </source>
</evidence>
<dbReference type="Gene3D" id="3.50.50.60">
    <property type="entry name" value="FAD/NAD(P)-binding domain"/>
    <property type="match status" value="1"/>
</dbReference>
<proteinExistence type="predicted"/>
<keyword evidence="3" id="KW-1185">Reference proteome</keyword>
<dbReference type="AlphaFoldDB" id="K0IJ68"/>
<protein>
    <submittedName>
        <fullName evidence="2">Putative mercuric reductase, MerA</fullName>
    </submittedName>
</protein>
<name>K0IJ68_NITGG</name>
<reference evidence="2 3" key="1">
    <citation type="journal article" date="2012" name="Environ. Microbiol.">
        <title>The genome of the ammonia-oxidizing Candidatus Nitrososphaera gargensis: insights into metabolic versatility and environmental adaptations.</title>
        <authorList>
            <person name="Spang A."/>
            <person name="Poehlein A."/>
            <person name="Offre P."/>
            <person name="Zumbragel S."/>
            <person name="Haider S."/>
            <person name="Rychlik N."/>
            <person name="Nowka B."/>
            <person name="Schmeisser C."/>
            <person name="Lebedeva E.V."/>
            <person name="Rattei T."/>
            <person name="Bohm C."/>
            <person name="Schmid M."/>
            <person name="Galushko A."/>
            <person name="Hatzenpichler R."/>
            <person name="Weinmaier T."/>
            <person name="Daniel R."/>
            <person name="Schleper C."/>
            <person name="Spieck E."/>
            <person name="Streit W."/>
            <person name="Wagner M."/>
        </authorList>
    </citation>
    <scope>NUCLEOTIDE SEQUENCE [LARGE SCALE GENOMIC DNA]</scope>
    <source>
        <strain evidence="3">Ga9.2</strain>
    </source>
</reference>
<dbReference type="PANTHER" id="PTHR43014:SF4">
    <property type="entry name" value="PYRIDINE NUCLEOTIDE-DISULFIDE OXIDOREDUCTASE RCLA-RELATED"/>
    <property type="match status" value="1"/>
</dbReference>
<gene>
    <name evidence="2" type="ordered locus">Ngar_c22180</name>
</gene>
<evidence type="ECO:0000313" key="2">
    <source>
        <dbReference type="EMBL" id="AFU59148.1"/>
    </source>
</evidence>
<feature type="domain" description="FAD/NAD(P)-binding" evidence="1">
    <location>
        <begin position="2"/>
        <end position="47"/>
    </location>
</feature>
<dbReference type="SUPFAM" id="SSF51905">
    <property type="entry name" value="FAD/NAD(P)-binding domain"/>
    <property type="match status" value="1"/>
</dbReference>
<dbReference type="KEGG" id="nga:Ngar_c22180"/>